<proteinExistence type="predicted"/>
<accession>A0ABS4QE03</accession>
<reference evidence="1 2" key="1">
    <citation type="submission" date="2021-03" db="EMBL/GenBank/DDBJ databases">
        <title>Sequencing the genomes of 1000 actinobacteria strains.</title>
        <authorList>
            <person name="Klenk H.-P."/>
        </authorList>
    </citation>
    <scope>NUCLEOTIDE SEQUENCE [LARGE SCALE GENOMIC DNA]</scope>
    <source>
        <strain evidence="1 2">DSM 45516</strain>
    </source>
</reference>
<evidence type="ECO:0000313" key="1">
    <source>
        <dbReference type="EMBL" id="MBP2189925.1"/>
    </source>
</evidence>
<dbReference type="Proteomes" id="UP001519325">
    <property type="component" value="Unassembled WGS sequence"/>
</dbReference>
<gene>
    <name evidence="1" type="ORF">BJ987_002826</name>
</gene>
<dbReference type="Gene3D" id="3.40.710.10">
    <property type="entry name" value="DD-peptidase/beta-lactamase superfamily"/>
    <property type="match status" value="1"/>
</dbReference>
<sequence>MKSARTVPASRVAWRGLAVAVAALALTSCGLVPEHKLQAATPKVVLPTDGMWRSAWSAARSESLAADFALLQPALGGRVGLAIMPVGGGKMTVLGDWTTGIAWSTIKVPLAIAALRHDPEGVLSEVEAAITWSDNGAADALWASLGAGEEAAKAVQQVLDEAGADDSDTGAPHTRLERSAFGATEWTLTDQVKFASKLPCLDQTDTVTKLMGEITPEQGWGLGKLDDVEFKGGWGPDDETGIYTVRQFGLVPTKSGRVAIAVAAQADSGTYEDATALLDSLAELLGRHLTELRGGKCPK</sequence>
<dbReference type="RefSeq" id="WP_209889317.1">
    <property type="nucleotide sequence ID" value="NZ_JAGGMR010000001.1"/>
</dbReference>
<keyword evidence="2" id="KW-1185">Reference proteome</keyword>
<dbReference type="InterPro" id="IPR012338">
    <property type="entry name" value="Beta-lactam/transpept-like"/>
</dbReference>
<name>A0ABS4QE03_9NOCA</name>
<dbReference type="SUPFAM" id="SSF56601">
    <property type="entry name" value="beta-lactamase/transpeptidase-like"/>
    <property type="match status" value="1"/>
</dbReference>
<evidence type="ECO:0000313" key="2">
    <source>
        <dbReference type="Proteomes" id="UP001519325"/>
    </source>
</evidence>
<dbReference type="EMBL" id="JAGGMR010000001">
    <property type="protein sequence ID" value="MBP2189925.1"/>
    <property type="molecule type" value="Genomic_DNA"/>
</dbReference>
<dbReference type="PROSITE" id="PS51257">
    <property type="entry name" value="PROKAR_LIPOPROTEIN"/>
    <property type="match status" value="1"/>
</dbReference>
<organism evidence="1 2">
    <name type="scientific">Nocardia goodfellowii</name>
    <dbReference type="NCBI Taxonomy" id="882446"/>
    <lineage>
        <taxon>Bacteria</taxon>
        <taxon>Bacillati</taxon>
        <taxon>Actinomycetota</taxon>
        <taxon>Actinomycetes</taxon>
        <taxon>Mycobacteriales</taxon>
        <taxon>Nocardiaceae</taxon>
        <taxon>Nocardia</taxon>
    </lineage>
</organism>
<protein>
    <submittedName>
        <fullName evidence="1">Beta-lactamase class A</fullName>
    </submittedName>
</protein>
<comment type="caution">
    <text evidence="1">The sequence shown here is derived from an EMBL/GenBank/DDBJ whole genome shotgun (WGS) entry which is preliminary data.</text>
</comment>